<evidence type="ECO:0008006" key="4">
    <source>
        <dbReference type="Google" id="ProtNLM"/>
    </source>
</evidence>
<gene>
    <name evidence="2" type="ORF">JIN81_03675</name>
</gene>
<keyword evidence="1" id="KW-0732">Signal</keyword>
<dbReference type="AlphaFoldDB" id="A0A934RB54"/>
<dbReference type="Proteomes" id="UP000658278">
    <property type="component" value="Unassembled WGS sequence"/>
</dbReference>
<dbReference type="RefSeq" id="WP_200276468.1">
    <property type="nucleotide sequence ID" value="NZ_JAENII010000002.1"/>
</dbReference>
<comment type="caution">
    <text evidence="2">The sequence shown here is derived from an EMBL/GenBank/DDBJ whole genome shotgun (WGS) entry which is preliminary data.</text>
</comment>
<organism evidence="2 3">
    <name type="scientific">Haloferula rosea</name>
    <dbReference type="NCBI Taxonomy" id="490093"/>
    <lineage>
        <taxon>Bacteria</taxon>
        <taxon>Pseudomonadati</taxon>
        <taxon>Verrucomicrobiota</taxon>
        <taxon>Verrucomicrobiia</taxon>
        <taxon>Verrucomicrobiales</taxon>
        <taxon>Verrucomicrobiaceae</taxon>
        <taxon>Haloferula</taxon>
    </lineage>
</organism>
<evidence type="ECO:0000256" key="1">
    <source>
        <dbReference type="SAM" id="SignalP"/>
    </source>
</evidence>
<name>A0A934RB54_9BACT</name>
<feature type="chain" id="PRO_5037023832" description="PEP-CTERM sorting domain-containing protein" evidence="1">
    <location>
        <begin position="19"/>
        <end position="171"/>
    </location>
</feature>
<evidence type="ECO:0000313" key="2">
    <source>
        <dbReference type="EMBL" id="MBK1826104.1"/>
    </source>
</evidence>
<evidence type="ECO:0000313" key="3">
    <source>
        <dbReference type="Proteomes" id="UP000658278"/>
    </source>
</evidence>
<reference evidence="2" key="1">
    <citation type="submission" date="2021-01" db="EMBL/GenBank/DDBJ databases">
        <title>Modified the classification status of verrucomicrobia.</title>
        <authorList>
            <person name="Feng X."/>
        </authorList>
    </citation>
    <scope>NUCLEOTIDE SEQUENCE</scope>
    <source>
        <strain evidence="2">KCTC 22201</strain>
    </source>
</reference>
<protein>
    <recommendedName>
        <fullName evidence="4">PEP-CTERM sorting domain-containing protein</fullName>
    </recommendedName>
</protein>
<dbReference type="EMBL" id="JAENII010000002">
    <property type="protein sequence ID" value="MBK1826104.1"/>
    <property type="molecule type" value="Genomic_DNA"/>
</dbReference>
<keyword evidence="3" id="KW-1185">Reference proteome</keyword>
<accession>A0A934RB54</accession>
<proteinExistence type="predicted"/>
<sequence length="171" mass="17887">MKALLVLALVSLPGVSLSAVTFSVDSTSSLIGSFTFDLVNDGGGVGQTIANFPHFYADFSNNGFYPSGQSEFEVNDIAAPTIVLRGEDIEFGGIFTASASLDSTGLPASYPDVTSTFTSPFDGQTIEYTYSNLGFTGPVLSGDFSFNVVPEPSAALLSALALSVSLRRKRS</sequence>
<feature type="signal peptide" evidence="1">
    <location>
        <begin position="1"/>
        <end position="18"/>
    </location>
</feature>